<reference evidence="2" key="2">
    <citation type="journal article" date="2018" name="Plant J.">
        <title>The Sorghum bicolor reference genome: improved assembly, gene annotations, a transcriptome atlas, and signatures of genome organization.</title>
        <authorList>
            <person name="McCormick R.F."/>
            <person name="Truong S.K."/>
            <person name="Sreedasyam A."/>
            <person name="Jenkins J."/>
            <person name="Shu S."/>
            <person name="Sims D."/>
            <person name="Kennedy M."/>
            <person name="Amirebrahimi M."/>
            <person name="Weers B.D."/>
            <person name="McKinley B."/>
            <person name="Mattison A."/>
            <person name="Morishige D.T."/>
            <person name="Grimwood J."/>
            <person name="Schmutz J."/>
            <person name="Mullet J.E."/>
        </authorList>
    </citation>
    <scope>NUCLEOTIDE SEQUENCE [LARGE SCALE GENOMIC DNA]</scope>
    <source>
        <strain evidence="2">cv. BTx623</strain>
    </source>
</reference>
<organism evidence="1 2">
    <name type="scientific">Sorghum bicolor</name>
    <name type="common">Sorghum</name>
    <name type="synonym">Sorghum vulgare</name>
    <dbReference type="NCBI Taxonomy" id="4558"/>
    <lineage>
        <taxon>Eukaryota</taxon>
        <taxon>Viridiplantae</taxon>
        <taxon>Streptophyta</taxon>
        <taxon>Embryophyta</taxon>
        <taxon>Tracheophyta</taxon>
        <taxon>Spermatophyta</taxon>
        <taxon>Magnoliopsida</taxon>
        <taxon>Liliopsida</taxon>
        <taxon>Poales</taxon>
        <taxon>Poaceae</taxon>
        <taxon>PACMAD clade</taxon>
        <taxon>Panicoideae</taxon>
        <taxon>Andropogonodae</taxon>
        <taxon>Andropogoneae</taxon>
        <taxon>Sorghinae</taxon>
        <taxon>Sorghum</taxon>
    </lineage>
</organism>
<dbReference type="Gramene" id="KXG38296">
    <property type="protein sequence ID" value="KXG38296"/>
    <property type="gene ID" value="SORBI_3001G214400"/>
</dbReference>
<reference evidence="1 2" key="1">
    <citation type="journal article" date="2009" name="Nature">
        <title>The Sorghum bicolor genome and the diversification of grasses.</title>
        <authorList>
            <person name="Paterson A.H."/>
            <person name="Bowers J.E."/>
            <person name="Bruggmann R."/>
            <person name="Dubchak I."/>
            <person name="Grimwood J."/>
            <person name="Gundlach H."/>
            <person name="Haberer G."/>
            <person name="Hellsten U."/>
            <person name="Mitros T."/>
            <person name="Poliakov A."/>
            <person name="Schmutz J."/>
            <person name="Spannagl M."/>
            <person name="Tang H."/>
            <person name="Wang X."/>
            <person name="Wicker T."/>
            <person name="Bharti A.K."/>
            <person name="Chapman J."/>
            <person name="Feltus F.A."/>
            <person name="Gowik U."/>
            <person name="Grigoriev I.V."/>
            <person name="Lyons E."/>
            <person name="Maher C.A."/>
            <person name="Martis M."/>
            <person name="Narechania A."/>
            <person name="Otillar R.P."/>
            <person name="Penning B.W."/>
            <person name="Salamov A.A."/>
            <person name="Wang Y."/>
            <person name="Zhang L."/>
            <person name="Carpita N.C."/>
            <person name="Freeling M."/>
            <person name="Gingle A.R."/>
            <person name="Hash C.T."/>
            <person name="Keller B."/>
            <person name="Klein P."/>
            <person name="Kresovich S."/>
            <person name="McCann M.C."/>
            <person name="Ming R."/>
            <person name="Peterson D.G."/>
            <person name="Mehboob-ur-Rahman"/>
            <person name="Ware D."/>
            <person name="Westhoff P."/>
            <person name="Mayer K.F."/>
            <person name="Messing J."/>
            <person name="Rokhsar D.S."/>
        </authorList>
    </citation>
    <scope>NUCLEOTIDE SEQUENCE [LARGE SCALE GENOMIC DNA]</scope>
    <source>
        <strain evidence="2">cv. BTx623</strain>
    </source>
</reference>
<dbReference type="InParanoid" id="A0A1B6QK57"/>
<sequence length="164" mass="18151">MGKQSTFPAMAQAPVGAYIVNANHKNRSILFPTPLFQIIRCFGFSRYIAFAMHLDMEEDIPRPVFLLAGTLPPPPPPSRIHHRRTGLDTHHSTVGSRQSSVPPAVHMTMVATTPTWPSHLLLRHLAAVSPIPTTWPAFLIPAEMEKKRGADSRTARASRDQSCN</sequence>
<evidence type="ECO:0000313" key="1">
    <source>
        <dbReference type="EMBL" id="KXG38296.1"/>
    </source>
</evidence>
<accession>A0A1B6QK57</accession>
<protein>
    <submittedName>
        <fullName evidence="1">Uncharacterized protein</fullName>
    </submittedName>
</protein>
<dbReference type="AlphaFoldDB" id="A0A1B6QK57"/>
<gene>
    <name evidence="1" type="ORF">SORBI_3001G214400</name>
</gene>
<keyword evidence="2" id="KW-1185">Reference proteome</keyword>
<dbReference type="Proteomes" id="UP000000768">
    <property type="component" value="Chromosome 1"/>
</dbReference>
<proteinExistence type="predicted"/>
<dbReference type="EMBL" id="CM000760">
    <property type="protein sequence ID" value="KXG38296.1"/>
    <property type="molecule type" value="Genomic_DNA"/>
</dbReference>
<evidence type="ECO:0000313" key="2">
    <source>
        <dbReference type="Proteomes" id="UP000000768"/>
    </source>
</evidence>
<name>A0A1B6QK57_SORBI</name>